<dbReference type="RefSeq" id="WP_261598458.1">
    <property type="nucleotide sequence ID" value="NZ_VHLL01000012.1"/>
</dbReference>
<dbReference type="EC" id="3.1.-.-" evidence="8"/>
<dbReference type="InterPro" id="IPR021127">
    <property type="entry name" value="CRISPR_associated_Cas2"/>
</dbReference>
<dbReference type="InterPro" id="IPR019199">
    <property type="entry name" value="Virulence_VapD/CRISPR_Cas2"/>
</dbReference>
<keyword evidence="10" id="KW-1185">Reference proteome</keyword>
<accession>A0A9E4ZM86</accession>
<comment type="similarity">
    <text evidence="8">Belongs to the CRISPR-associated endoribonuclease Cas2 protein family.</text>
</comment>
<gene>
    <name evidence="8 9" type="primary">cas2</name>
    <name evidence="9" type="ORF">FKB36_12660</name>
</gene>
<dbReference type="NCBIfam" id="TIGR01573">
    <property type="entry name" value="cas2"/>
    <property type="match status" value="1"/>
</dbReference>
<dbReference type="AlphaFoldDB" id="A0A9E4ZM86"/>
<evidence type="ECO:0000256" key="8">
    <source>
        <dbReference type="HAMAP-Rule" id="MF_01471"/>
    </source>
</evidence>
<keyword evidence="7 8" id="KW-0051">Antiviral defense</keyword>
<keyword evidence="6 8" id="KW-0460">Magnesium</keyword>
<feature type="binding site" evidence="8">
    <location>
        <position position="8"/>
    </location>
    <ligand>
        <name>Mg(2+)</name>
        <dbReference type="ChEBI" id="CHEBI:18420"/>
        <note>catalytic</note>
    </ligand>
</feature>
<dbReference type="SUPFAM" id="SSF143430">
    <property type="entry name" value="TTP0101/SSO1404-like"/>
    <property type="match status" value="1"/>
</dbReference>
<keyword evidence="5 8" id="KW-0378">Hydrolase</keyword>
<dbReference type="GO" id="GO:0004521">
    <property type="term" value="F:RNA endonuclease activity"/>
    <property type="evidence" value="ECO:0007669"/>
    <property type="project" value="InterPro"/>
</dbReference>
<evidence type="ECO:0000256" key="5">
    <source>
        <dbReference type="ARBA" id="ARBA00022801"/>
    </source>
</evidence>
<comment type="caution">
    <text evidence="9">The sequence shown here is derived from an EMBL/GenBank/DDBJ whole genome shotgun (WGS) entry which is preliminary data.</text>
</comment>
<dbReference type="GO" id="GO:0046872">
    <property type="term" value="F:metal ion binding"/>
    <property type="evidence" value="ECO:0007669"/>
    <property type="project" value="UniProtKB-UniRule"/>
</dbReference>
<evidence type="ECO:0000256" key="1">
    <source>
        <dbReference type="ARBA" id="ARBA00001946"/>
    </source>
</evidence>
<dbReference type="HAMAP" id="MF_01471">
    <property type="entry name" value="Cas2"/>
    <property type="match status" value="1"/>
</dbReference>
<evidence type="ECO:0000313" key="9">
    <source>
        <dbReference type="EMBL" id="MCT8338313.1"/>
    </source>
</evidence>
<proteinExistence type="inferred from homology"/>
<keyword evidence="3 8" id="KW-0479">Metal-binding</keyword>
<comment type="cofactor">
    <cofactor evidence="1 8">
        <name>Mg(2+)</name>
        <dbReference type="ChEBI" id="CHEBI:18420"/>
    </cofactor>
</comment>
<dbReference type="GO" id="GO:0051607">
    <property type="term" value="P:defense response to virus"/>
    <property type="evidence" value="ECO:0007669"/>
    <property type="project" value="UniProtKB-UniRule"/>
</dbReference>
<evidence type="ECO:0000256" key="2">
    <source>
        <dbReference type="ARBA" id="ARBA00022722"/>
    </source>
</evidence>
<organism evidence="9 10">
    <name type="scientific">Methanoculleus formosensis</name>
    <dbReference type="NCBI Taxonomy" id="2590886"/>
    <lineage>
        <taxon>Archaea</taxon>
        <taxon>Methanobacteriati</taxon>
        <taxon>Methanobacteriota</taxon>
        <taxon>Stenosarchaea group</taxon>
        <taxon>Methanomicrobia</taxon>
        <taxon>Methanomicrobiales</taxon>
        <taxon>Methanomicrobiaceae</taxon>
        <taxon>Methanoculleus</taxon>
    </lineage>
</organism>
<dbReference type="PANTHER" id="PTHR34405:SF3">
    <property type="entry name" value="CRISPR-ASSOCIATED ENDORIBONUCLEASE CAS2 3"/>
    <property type="match status" value="1"/>
</dbReference>
<evidence type="ECO:0000256" key="4">
    <source>
        <dbReference type="ARBA" id="ARBA00022759"/>
    </source>
</evidence>
<dbReference type="Proteomes" id="UP001065682">
    <property type="component" value="Unassembled WGS sequence"/>
</dbReference>
<evidence type="ECO:0000256" key="3">
    <source>
        <dbReference type="ARBA" id="ARBA00022723"/>
    </source>
</evidence>
<reference evidence="9" key="1">
    <citation type="submission" date="2019-06" db="EMBL/GenBank/DDBJ databases">
        <title>Methanoculleus strain from Tamsui River, Taipei, Taiwan.</title>
        <authorList>
            <person name="You Y.-T."/>
            <person name="Chen S.-C."/>
            <person name="Lai S.-J."/>
            <person name="Lee Y.-C."/>
            <person name="Lai M.-C."/>
        </authorList>
    </citation>
    <scope>NUCLEOTIDE SEQUENCE</scope>
    <source>
        <strain evidence="9">Afa-1</strain>
    </source>
</reference>
<dbReference type="Pfam" id="PF09827">
    <property type="entry name" value="CRISPR_Cas2"/>
    <property type="match status" value="1"/>
</dbReference>
<evidence type="ECO:0000313" key="10">
    <source>
        <dbReference type="Proteomes" id="UP001065682"/>
    </source>
</evidence>
<keyword evidence="4 8" id="KW-0255">Endonuclease</keyword>
<sequence length="88" mass="10486">MRIVVTYDIAKDKVRRKVFRILESYGAWKQYSVFELEISDVQHVQMREKIRSVIGEQDRVRFYELCERCMKKITEIGEPSPEAMSNVV</sequence>
<keyword evidence="2 8" id="KW-0540">Nuclease</keyword>
<dbReference type="GO" id="GO:0043571">
    <property type="term" value="P:maintenance of CRISPR repeat elements"/>
    <property type="evidence" value="ECO:0007669"/>
    <property type="project" value="UniProtKB-UniRule"/>
</dbReference>
<dbReference type="EMBL" id="VHLL01000012">
    <property type="protein sequence ID" value="MCT8338313.1"/>
    <property type="molecule type" value="Genomic_DNA"/>
</dbReference>
<protein>
    <recommendedName>
        <fullName evidence="8">CRISPR-associated endoribonuclease Cas2</fullName>
        <ecNumber evidence="8">3.1.-.-</ecNumber>
    </recommendedName>
</protein>
<dbReference type="PANTHER" id="PTHR34405">
    <property type="entry name" value="CRISPR-ASSOCIATED ENDORIBONUCLEASE CAS2"/>
    <property type="match status" value="1"/>
</dbReference>
<comment type="function">
    <text evidence="8">CRISPR (clustered regularly interspaced short palindromic repeat), is an adaptive immune system that provides protection against mobile genetic elements (viruses, transposable elements and conjugative plasmids). CRISPR clusters contain sequences complementary to antecedent mobile elements and target invading nucleic acids. CRISPR clusters are transcribed and processed into CRISPR RNA (crRNA). Functions as a ssRNA-specific endoribonuclease. Involved in the integration of spacer DNA into the CRISPR cassette.</text>
</comment>
<dbReference type="GO" id="GO:0016787">
    <property type="term" value="F:hydrolase activity"/>
    <property type="evidence" value="ECO:0007669"/>
    <property type="project" value="UniProtKB-KW"/>
</dbReference>
<dbReference type="Gene3D" id="3.30.70.240">
    <property type="match status" value="1"/>
</dbReference>
<dbReference type="PIRSF" id="PIRSF032582">
    <property type="entry name" value="Cas2"/>
    <property type="match status" value="1"/>
</dbReference>
<dbReference type="CDD" id="cd09725">
    <property type="entry name" value="Cas2_I_II_III"/>
    <property type="match status" value="1"/>
</dbReference>
<evidence type="ECO:0000256" key="7">
    <source>
        <dbReference type="ARBA" id="ARBA00023118"/>
    </source>
</evidence>
<comment type="subunit">
    <text evidence="8">Homodimer, forms a heterotetramer with a Cas1 homodimer.</text>
</comment>
<evidence type="ECO:0000256" key="6">
    <source>
        <dbReference type="ARBA" id="ARBA00022842"/>
    </source>
</evidence>
<name>A0A9E4ZM86_9EURY</name>